<dbReference type="Proteomes" id="UP001595843">
    <property type="component" value="Unassembled WGS sequence"/>
</dbReference>
<dbReference type="InterPro" id="IPR013022">
    <property type="entry name" value="Xyl_isomerase-like_TIM-brl"/>
</dbReference>
<comment type="caution">
    <text evidence="2">The sequence shown here is derived from an EMBL/GenBank/DDBJ whole genome shotgun (WGS) entry which is preliminary data.</text>
</comment>
<sequence>MLFSNPLAAQSEAAIPPLHQLADQGFTQAEVVLPSSRRDRENLKDLLQVTGIRPIAFRAPAHLGLGTAAPLNKEEWTGWMEAIAPLFRGKHRYLICHGATVTLGEVFEYLDARPRDFNALHDYKTQYVEQMIEQLGQLEEAAQPFGIHLLVENAPMGGPEYFEPGKNWIHPALRTPRHLLRITEATGVKLCFDTAHARITSNVFTYMHRSRSLFAASTEKEILNATRSWIQFYEQVKERTAIVRLSYSVSWGDTPDTCHIPFPEAAYAELLDFAEQIPSKTPIVLPSGAREETLPALKSALHRLKKR</sequence>
<organism evidence="2 3">
    <name type="scientific">Salinithrix halophila</name>
    <dbReference type="NCBI Taxonomy" id="1485204"/>
    <lineage>
        <taxon>Bacteria</taxon>
        <taxon>Bacillati</taxon>
        <taxon>Bacillota</taxon>
        <taxon>Bacilli</taxon>
        <taxon>Bacillales</taxon>
        <taxon>Thermoactinomycetaceae</taxon>
        <taxon>Salinithrix</taxon>
    </lineage>
</organism>
<evidence type="ECO:0000313" key="2">
    <source>
        <dbReference type="EMBL" id="MFC4076722.1"/>
    </source>
</evidence>
<feature type="domain" description="Xylose isomerase-like TIM barrel" evidence="1">
    <location>
        <begin position="20"/>
        <end position="199"/>
    </location>
</feature>
<gene>
    <name evidence="2" type="ORF">ACFOUO_07860</name>
</gene>
<dbReference type="InterPro" id="IPR036237">
    <property type="entry name" value="Xyl_isomerase-like_sf"/>
</dbReference>
<dbReference type="Gene3D" id="3.20.20.150">
    <property type="entry name" value="Divalent-metal-dependent TIM barrel enzymes"/>
    <property type="match status" value="1"/>
</dbReference>
<evidence type="ECO:0000313" key="3">
    <source>
        <dbReference type="Proteomes" id="UP001595843"/>
    </source>
</evidence>
<proteinExistence type="predicted"/>
<evidence type="ECO:0000259" key="1">
    <source>
        <dbReference type="Pfam" id="PF01261"/>
    </source>
</evidence>
<dbReference type="SUPFAM" id="SSF51658">
    <property type="entry name" value="Xylose isomerase-like"/>
    <property type="match status" value="1"/>
</dbReference>
<dbReference type="Pfam" id="PF01261">
    <property type="entry name" value="AP_endonuc_2"/>
    <property type="match status" value="1"/>
</dbReference>
<dbReference type="EMBL" id="JBHSAP010000009">
    <property type="protein sequence ID" value="MFC4076722.1"/>
    <property type="molecule type" value="Genomic_DNA"/>
</dbReference>
<protein>
    <submittedName>
        <fullName evidence="2">TIM barrel protein</fullName>
    </submittedName>
</protein>
<accession>A0ABV8JIV6</accession>
<name>A0ABV8JIV6_9BACL</name>
<dbReference type="RefSeq" id="WP_380703914.1">
    <property type="nucleotide sequence ID" value="NZ_JBHSAP010000009.1"/>
</dbReference>
<keyword evidence="3" id="KW-1185">Reference proteome</keyword>
<reference evidence="3" key="1">
    <citation type="journal article" date="2019" name="Int. J. Syst. Evol. Microbiol.">
        <title>The Global Catalogue of Microorganisms (GCM) 10K type strain sequencing project: providing services to taxonomists for standard genome sequencing and annotation.</title>
        <authorList>
            <consortium name="The Broad Institute Genomics Platform"/>
            <consortium name="The Broad Institute Genome Sequencing Center for Infectious Disease"/>
            <person name="Wu L."/>
            <person name="Ma J."/>
        </authorList>
    </citation>
    <scope>NUCLEOTIDE SEQUENCE [LARGE SCALE GENOMIC DNA]</scope>
    <source>
        <strain evidence="3">IBRC-M 10813</strain>
    </source>
</reference>